<comment type="caution">
    <text evidence="2">The sequence shown here is derived from an EMBL/GenBank/DDBJ whole genome shotgun (WGS) entry which is preliminary data.</text>
</comment>
<dbReference type="EMBL" id="CZCU02000001">
    <property type="protein sequence ID" value="VXD10295.1"/>
    <property type="molecule type" value="Genomic_DNA"/>
</dbReference>
<evidence type="ECO:0000256" key="1">
    <source>
        <dbReference type="SAM" id="Phobius"/>
    </source>
</evidence>
<keyword evidence="3" id="KW-1185">Reference proteome</keyword>
<organism evidence="2 3">
    <name type="scientific">Planktothrix serta PCC 8927</name>
    <dbReference type="NCBI Taxonomy" id="671068"/>
    <lineage>
        <taxon>Bacteria</taxon>
        <taxon>Bacillati</taxon>
        <taxon>Cyanobacteriota</taxon>
        <taxon>Cyanophyceae</taxon>
        <taxon>Oscillatoriophycideae</taxon>
        <taxon>Oscillatoriales</taxon>
        <taxon>Microcoleaceae</taxon>
        <taxon>Planktothrix</taxon>
    </lineage>
</organism>
<feature type="transmembrane region" description="Helical" evidence="1">
    <location>
        <begin position="48"/>
        <end position="75"/>
    </location>
</feature>
<feature type="transmembrane region" description="Helical" evidence="1">
    <location>
        <begin position="6"/>
        <end position="27"/>
    </location>
</feature>
<feature type="transmembrane region" description="Helical" evidence="1">
    <location>
        <begin position="87"/>
        <end position="107"/>
    </location>
</feature>
<keyword evidence="1" id="KW-0812">Transmembrane</keyword>
<feature type="transmembrane region" description="Helical" evidence="1">
    <location>
        <begin position="114"/>
        <end position="132"/>
    </location>
</feature>
<keyword evidence="1" id="KW-0472">Membrane</keyword>
<reference evidence="2" key="1">
    <citation type="submission" date="2019-10" db="EMBL/GenBank/DDBJ databases">
        <authorList>
            <consortium name="Genoscope - CEA"/>
            <person name="William W."/>
        </authorList>
    </citation>
    <scope>NUCLEOTIDE SEQUENCE [LARGE SCALE GENOMIC DNA]</scope>
    <source>
        <strain evidence="2">BBR_PRJEB10992</strain>
    </source>
</reference>
<protein>
    <submittedName>
        <fullName evidence="2">Uncharacterized protein</fullName>
    </submittedName>
</protein>
<dbReference type="OrthoDB" id="517330at2"/>
<dbReference type="AlphaFoldDB" id="A0A7Z9BE56"/>
<name>A0A7Z9BE56_9CYAN</name>
<sequence>MKAGEIIRVIVFSLIGAVLMFWVQPLLYQSRIIRLADVPRIEAWVSNYYMIAAAIVFAVSLISTVIWCVMAALAPHHKGNHVDKWSLIWWIIGIFPVVSICVAIGFFKGSNDALLSLTALFIFDILLIYWWITATSTPGLLMYIPPLAIPLRRLIGDS</sequence>
<keyword evidence="1" id="KW-1133">Transmembrane helix</keyword>
<evidence type="ECO:0000313" key="2">
    <source>
        <dbReference type="EMBL" id="VXD10295.1"/>
    </source>
</evidence>
<evidence type="ECO:0000313" key="3">
    <source>
        <dbReference type="Proteomes" id="UP000184550"/>
    </source>
</evidence>
<accession>A0A7Z9BE56</accession>
<gene>
    <name evidence="2" type="ORF">PL8927_10001</name>
</gene>
<dbReference type="RefSeq" id="WP_083616277.1">
    <property type="nucleotide sequence ID" value="NZ_LR734820.1"/>
</dbReference>
<dbReference type="Proteomes" id="UP000184550">
    <property type="component" value="Unassembled WGS sequence"/>
</dbReference>
<proteinExistence type="predicted"/>